<feature type="coiled-coil region" evidence="1">
    <location>
        <begin position="66"/>
        <end position="93"/>
    </location>
</feature>
<organism evidence="2 3">
    <name type="scientific">Choiromyces venosus 120613-1</name>
    <dbReference type="NCBI Taxonomy" id="1336337"/>
    <lineage>
        <taxon>Eukaryota</taxon>
        <taxon>Fungi</taxon>
        <taxon>Dikarya</taxon>
        <taxon>Ascomycota</taxon>
        <taxon>Pezizomycotina</taxon>
        <taxon>Pezizomycetes</taxon>
        <taxon>Pezizales</taxon>
        <taxon>Tuberaceae</taxon>
        <taxon>Choiromyces</taxon>
    </lineage>
</organism>
<name>A0A3N4K208_9PEZI</name>
<evidence type="ECO:0000256" key="1">
    <source>
        <dbReference type="SAM" id="Coils"/>
    </source>
</evidence>
<protein>
    <submittedName>
        <fullName evidence="2">Uncharacterized protein</fullName>
    </submittedName>
</protein>
<dbReference type="Proteomes" id="UP000276215">
    <property type="component" value="Unassembled WGS sequence"/>
</dbReference>
<proteinExistence type="predicted"/>
<sequence>MSYPSLLKGAGQLPSCFNPFKKGTPLFLTYSRLKQLRLFNLTSTSTLMSSPTMIRWSADQSTDSKLDLVLNTVNRLQQDVATLNQAVQAQAEAIEDLRVGLAANTIRCDDMYMLLTNMVESMNLILEEQRQRFSNPAGATLPTRRS</sequence>
<evidence type="ECO:0000313" key="2">
    <source>
        <dbReference type="EMBL" id="RPB04594.1"/>
    </source>
</evidence>
<dbReference type="EMBL" id="ML120357">
    <property type="protein sequence ID" value="RPB04594.1"/>
    <property type="molecule type" value="Genomic_DNA"/>
</dbReference>
<dbReference type="AlphaFoldDB" id="A0A3N4K208"/>
<accession>A0A3N4K208</accession>
<keyword evidence="1" id="KW-0175">Coiled coil</keyword>
<evidence type="ECO:0000313" key="3">
    <source>
        <dbReference type="Proteomes" id="UP000276215"/>
    </source>
</evidence>
<gene>
    <name evidence="2" type="ORF">L873DRAFT_1798912</name>
</gene>
<reference evidence="2 3" key="1">
    <citation type="journal article" date="2018" name="Nat. Ecol. Evol.">
        <title>Pezizomycetes genomes reveal the molecular basis of ectomycorrhizal truffle lifestyle.</title>
        <authorList>
            <person name="Murat C."/>
            <person name="Payen T."/>
            <person name="Noel B."/>
            <person name="Kuo A."/>
            <person name="Morin E."/>
            <person name="Chen J."/>
            <person name="Kohler A."/>
            <person name="Krizsan K."/>
            <person name="Balestrini R."/>
            <person name="Da Silva C."/>
            <person name="Montanini B."/>
            <person name="Hainaut M."/>
            <person name="Levati E."/>
            <person name="Barry K.W."/>
            <person name="Belfiori B."/>
            <person name="Cichocki N."/>
            <person name="Clum A."/>
            <person name="Dockter R.B."/>
            <person name="Fauchery L."/>
            <person name="Guy J."/>
            <person name="Iotti M."/>
            <person name="Le Tacon F."/>
            <person name="Lindquist E.A."/>
            <person name="Lipzen A."/>
            <person name="Malagnac F."/>
            <person name="Mello A."/>
            <person name="Molinier V."/>
            <person name="Miyauchi S."/>
            <person name="Poulain J."/>
            <person name="Riccioni C."/>
            <person name="Rubini A."/>
            <person name="Sitrit Y."/>
            <person name="Splivallo R."/>
            <person name="Traeger S."/>
            <person name="Wang M."/>
            <person name="Zifcakova L."/>
            <person name="Wipf D."/>
            <person name="Zambonelli A."/>
            <person name="Paolocci F."/>
            <person name="Nowrousian M."/>
            <person name="Ottonello S."/>
            <person name="Baldrian P."/>
            <person name="Spatafora J.W."/>
            <person name="Henrissat B."/>
            <person name="Nagy L.G."/>
            <person name="Aury J.M."/>
            <person name="Wincker P."/>
            <person name="Grigoriev I.V."/>
            <person name="Bonfante P."/>
            <person name="Martin F.M."/>
        </authorList>
    </citation>
    <scope>NUCLEOTIDE SEQUENCE [LARGE SCALE GENOMIC DNA]</scope>
    <source>
        <strain evidence="2 3">120613-1</strain>
    </source>
</reference>
<keyword evidence="3" id="KW-1185">Reference proteome</keyword>